<keyword evidence="3" id="KW-1185">Reference proteome</keyword>
<evidence type="ECO:0000256" key="1">
    <source>
        <dbReference type="SAM" id="MobiDB-lite"/>
    </source>
</evidence>
<comment type="caution">
    <text evidence="2">The sequence shown here is derived from an EMBL/GenBank/DDBJ whole genome shotgun (WGS) entry which is preliminary data.</text>
</comment>
<feature type="compositionally biased region" description="Polar residues" evidence="1">
    <location>
        <begin position="43"/>
        <end position="53"/>
    </location>
</feature>
<dbReference type="EMBL" id="JMSE01000383">
    <property type="protein sequence ID" value="KDN70175.1"/>
    <property type="molecule type" value="Genomic_DNA"/>
</dbReference>
<name>A0A066XW85_COLSU</name>
<dbReference type="HOGENOM" id="CLU_2084728_0_0_1"/>
<sequence length="117" mass="12499">MERGLHQHLAWAGLSYTYIQTLPGVLKGATRTLGDLKRWPRAASTQSWTTQGGDPSPERGGAALRGHNASRDEAIIACQTEGGAMKTEAAPDQLLAPPGASILDLYLYDVFLHGVSL</sequence>
<dbReference type="Proteomes" id="UP000027238">
    <property type="component" value="Unassembled WGS sequence"/>
</dbReference>
<reference evidence="3" key="1">
    <citation type="journal article" date="2014" name="Genome Announc.">
        <title>Draft genome sequence of Colletotrichum sublineola, a destructive pathogen of cultivated sorghum.</title>
        <authorList>
            <person name="Baroncelli R."/>
            <person name="Sanz-Martin J.M."/>
            <person name="Rech G.E."/>
            <person name="Sukno S.A."/>
            <person name="Thon M.R."/>
        </authorList>
    </citation>
    <scope>NUCLEOTIDE SEQUENCE [LARGE SCALE GENOMIC DNA]</scope>
    <source>
        <strain evidence="3">TX430BB</strain>
    </source>
</reference>
<accession>A0A066XW85</accession>
<dbReference type="AlphaFoldDB" id="A0A066XW85"/>
<evidence type="ECO:0000313" key="2">
    <source>
        <dbReference type="EMBL" id="KDN70175.1"/>
    </source>
</evidence>
<organism evidence="2 3">
    <name type="scientific">Colletotrichum sublineola</name>
    <name type="common">Sorghum anthracnose fungus</name>
    <dbReference type="NCBI Taxonomy" id="1173701"/>
    <lineage>
        <taxon>Eukaryota</taxon>
        <taxon>Fungi</taxon>
        <taxon>Dikarya</taxon>
        <taxon>Ascomycota</taxon>
        <taxon>Pezizomycotina</taxon>
        <taxon>Sordariomycetes</taxon>
        <taxon>Hypocreomycetidae</taxon>
        <taxon>Glomerellales</taxon>
        <taxon>Glomerellaceae</taxon>
        <taxon>Colletotrichum</taxon>
        <taxon>Colletotrichum graminicola species complex</taxon>
    </lineage>
</organism>
<gene>
    <name evidence="2" type="ORF">CSUB01_11906</name>
</gene>
<proteinExistence type="predicted"/>
<protein>
    <submittedName>
        <fullName evidence="2">Uncharacterized protein</fullName>
    </submittedName>
</protein>
<evidence type="ECO:0000313" key="3">
    <source>
        <dbReference type="Proteomes" id="UP000027238"/>
    </source>
</evidence>
<feature type="region of interest" description="Disordered" evidence="1">
    <location>
        <begin position="40"/>
        <end position="68"/>
    </location>
</feature>